<dbReference type="Pfam" id="PF03706">
    <property type="entry name" value="LPG_synthase_TM"/>
    <property type="match status" value="1"/>
</dbReference>
<evidence type="ECO:0000256" key="5">
    <source>
        <dbReference type="ARBA" id="ARBA00023136"/>
    </source>
</evidence>
<dbReference type="Proteomes" id="UP000190027">
    <property type="component" value="Unassembled WGS sequence"/>
</dbReference>
<feature type="transmembrane region" description="Helical" evidence="6">
    <location>
        <begin position="296"/>
        <end position="312"/>
    </location>
</feature>
<evidence type="ECO:0000256" key="2">
    <source>
        <dbReference type="ARBA" id="ARBA00022475"/>
    </source>
</evidence>
<sequence length="320" mass="34306">MTRLGGHLVRSLCGFAFAVGVFWLLIHLSGFRWADFVATVSGISASTFLIFALLSLAAMHCAVSKWRLLWSVREGAAPAWGVVMRYQTLENLLCQVLPKAAAPLLVKTWAMRHHGASLKLGFGTALLDKMFDTLVIVCLFPGLLALLAGWSQVSIGLLTLGVLVGAGVLLLAFRRMVPGLVRLAARLLRREQDQGSVRFWEAATAPGRVTGLYIWAVLRIGLLGVRAAVLALCLGLDLPFVPASILACTSQLAGALGLTPGGVGLFEGLFYFTAQAAALASTQIVALLLALRMLQYLATSVLALLFWLVPLLQRLTRSNG</sequence>
<name>A0A1T4WZ38_9BACT</name>
<comment type="subcellular location">
    <subcellularLocation>
        <location evidence="1">Cell membrane</location>
        <topology evidence="1">Multi-pass membrane protein</topology>
    </subcellularLocation>
</comment>
<dbReference type="InterPro" id="IPR022791">
    <property type="entry name" value="L-PG_synthase/AglD"/>
</dbReference>
<keyword evidence="8" id="KW-1185">Reference proteome</keyword>
<feature type="transmembrane region" description="Helical" evidence="6">
    <location>
        <begin position="12"/>
        <end position="30"/>
    </location>
</feature>
<evidence type="ECO:0000313" key="7">
    <source>
        <dbReference type="EMBL" id="SKA82519.1"/>
    </source>
</evidence>
<evidence type="ECO:0000256" key="4">
    <source>
        <dbReference type="ARBA" id="ARBA00022989"/>
    </source>
</evidence>
<evidence type="ECO:0000313" key="8">
    <source>
        <dbReference type="Proteomes" id="UP000190027"/>
    </source>
</evidence>
<dbReference type="STRING" id="1121449.SAMN02745704_01569"/>
<reference evidence="7 8" key="1">
    <citation type="submission" date="2017-02" db="EMBL/GenBank/DDBJ databases">
        <authorList>
            <person name="Peterson S.W."/>
        </authorList>
    </citation>
    <scope>NUCLEOTIDE SEQUENCE [LARGE SCALE GENOMIC DNA]</scope>
    <source>
        <strain evidence="7 8">DSM 16080</strain>
    </source>
</reference>
<evidence type="ECO:0000256" key="6">
    <source>
        <dbReference type="SAM" id="Phobius"/>
    </source>
</evidence>
<dbReference type="RefSeq" id="WP_078717129.1">
    <property type="nucleotide sequence ID" value="NZ_FUYC01000005.1"/>
</dbReference>
<keyword evidence="3 6" id="KW-0812">Transmembrane</keyword>
<feature type="transmembrane region" description="Helical" evidence="6">
    <location>
        <begin position="155"/>
        <end position="173"/>
    </location>
</feature>
<feature type="transmembrane region" description="Helical" evidence="6">
    <location>
        <begin position="212"/>
        <end position="232"/>
    </location>
</feature>
<accession>A0A1T4WZ38</accession>
<feature type="transmembrane region" description="Helical" evidence="6">
    <location>
        <begin position="36"/>
        <end position="63"/>
    </location>
</feature>
<keyword evidence="5 6" id="KW-0472">Membrane</keyword>
<evidence type="ECO:0000256" key="1">
    <source>
        <dbReference type="ARBA" id="ARBA00004651"/>
    </source>
</evidence>
<dbReference type="GO" id="GO:0005886">
    <property type="term" value="C:plasma membrane"/>
    <property type="evidence" value="ECO:0007669"/>
    <property type="project" value="UniProtKB-SubCell"/>
</dbReference>
<dbReference type="EMBL" id="FUYC01000005">
    <property type="protein sequence ID" value="SKA82519.1"/>
    <property type="molecule type" value="Genomic_DNA"/>
</dbReference>
<keyword evidence="2" id="KW-1003">Cell membrane</keyword>
<proteinExistence type="predicted"/>
<keyword evidence="4 6" id="KW-1133">Transmembrane helix</keyword>
<organism evidence="7 8">
    <name type="scientific">Paucidesulfovibrio gracilis DSM 16080</name>
    <dbReference type="NCBI Taxonomy" id="1121449"/>
    <lineage>
        <taxon>Bacteria</taxon>
        <taxon>Pseudomonadati</taxon>
        <taxon>Thermodesulfobacteriota</taxon>
        <taxon>Desulfovibrionia</taxon>
        <taxon>Desulfovibrionales</taxon>
        <taxon>Desulfovibrionaceae</taxon>
        <taxon>Paucidesulfovibrio</taxon>
    </lineage>
</organism>
<evidence type="ECO:0000256" key="3">
    <source>
        <dbReference type="ARBA" id="ARBA00022692"/>
    </source>
</evidence>
<dbReference type="AlphaFoldDB" id="A0A1T4WZ38"/>
<feature type="transmembrane region" description="Helical" evidence="6">
    <location>
        <begin position="130"/>
        <end position="149"/>
    </location>
</feature>
<gene>
    <name evidence="7" type="ORF">SAMN02745704_01569</name>
</gene>
<protein>
    <submittedName>
        <fullName evidence="7">Uncharacterized membrane protein YbhN, UPF0104 family</fullName>
    </submittedName>
</protein>